<feature type="transmembrane region" description="Helical" evidence="8">
    <location>
        <begin position="56"/>
        <end position="76"/>
    </location>
</feature>
<dbReference type="GeneID" id="105896421"/>
<dbReference type="PANTHER" id="PTHR11958">
    <property type="entry name" value="SODIUM/DICARBOXYLATE SYMPORTER-RELATED"/>
    <property type="match status" value="1"/>
</dbReference>
<name>A0A6P8FV63_CLUHA</name>
<keyword evidence="3 8" id="KW-0812">Transmembrane</keyword>
<dbReference type="InterPro" id="IPR018107">
    <property type="entry name" value="Na-dicarboxylate_symporter_CS"/>
</dbReference>
<dbReference type="GO" id="GO:0005886">
    <property type="term" value="C:plasma membrane"/>
    <property type="evidence" value="ECO:0007669"/>
    <property type="project" value="TreeGrafter"/>
</dbReference>
<dbReference type="AlphaFoldDB" id="A0A6P8FV63"/>
<dbReference type="GeneTree" id="ENSGT00940000166036"/>
<comment type="similarity">
    <text evidence="8">Belongs to the dicarboxylate/amino acid:cation symporter (DAACS) (TC 2.A.23) family.</text>
</comment>
<comment type="subcellular location">
    <subcellularLocation>
        <location evidence="1 8">Membrane</location>
        <topology evidence="1 8">Multi-pass membrane protein</topology>
    </subcellularLocation>
</comment>
<feature type="transmembrane region" description="Helical" evidence="8">
    <location>
        <begin position="365"/>
        <end position="386"/>
    </location>
</feature>
<evidence type="ECO:0000256" key="4">
    <source>
        <dbReference type="ARBA" id="ARBA00022847"/>
    </source>
</evidence>
<dbReference type="OrthoDB" id="5877963at2759"/>
<dbReference type="SUPFAM" id="SSF118215">
    <property type="entry name" value="Proton glutamate symport protein"/>
    <property type="match status" value="1"/>
</dbReference>
<evidence type="ECO:0000256" key="3">
    <source>
        <dbReference type="ARBA" id="ARBA00022692"/>
    </source>
</evidence>
<dbReference type="RefSeq" id="XP_042564900.1">
    <property type="nucleotide sequence ID" value="XM_042708966.1"/>
</dbReference>
<feature type="transmembrane region" description="Helical" evidence="8">
    <location>
        <begin position="327"/>
        <end position="353"/>
    </location>
</feature>
<feature type="transmembrane region" description="Helical" evidence="8">
    <location>
        <begin position="128"/>
        <end position="153"/>
    </location>
</feature>
<dbReference type="InterPro" id="IPR036458">
    <property type="entry name" value="Na:dicarbo_symporter_sf"/>
</dbReference>
<organism evidence="10 12">
    <name type="scientific">Clupea harengus</name>
    <name type="common">Atlantic herring</name>
    <dbReference type="NCBI Taxonomy" id="7950"/>
    <lineage>
        <taxon>Eukaryota</taxon>
        <taxon>Metazoa</taxon>
        <taxon>Chordata</taxon>
        <taxon>Craniata</taxon>
        <taxon>Vertebrata</taxon>
        <taxon>Euteleostomi</taxon>
        <taxon>Actinopterygii</taxon>
        <taxon>Neopterygii</taxon>
        <taxon>Teleostei</taxon>
        <taxon>Clupei</taxon>
        <taxon>Clupeiformes</taxon>
        <taxon>Clupeoidei</taxon>
        <taxon>Clupeidae</taxon>
        <taxon>Clupea</taxon>
    </lineage>
</organism>
<proteinExistence type="inferred from homology"/>
<evidence type="ECO:0000256" key="5">
    <source>
        <dbReference type="ARBA" id="ARBA00022989"/>
    </source>
</evidence>
<dbReference type="PANTHER" id="PTHR11958:SF48">
    <property type="entry name" value="AMINO ACID TRANSPORTER"/>
    <property type="match status" value="1"/>
</dbReference>
<evidence type="ECO:0000313" key="12">
    <source>
        <dbReference type="RefSeq" id="XP_031430594.1"/>
    </source>
</evidence>
<protein>
    <recommendedName>
        <fullName evidence="8">Amino acid transporter</fullName>
    </recommendedName>
</protein>
<dbReference type="Proteomes" id="UP000515152">
    <property type="component" value="Chromosome 10"/>
</dbReference>
<dbReference type="Pfam" id="PF00375">
    <property type="entry name" value="SDF"/>
    <property type="match status" value="1"/>
</dbReference>
<dbReference type="KEGG" id="char:105896421"/>
<sequence length="572" mass="62028">MEELLIPSEGEETNSEPTAFTPAGPARSPKDRFSGCFTSMLSPGVKRYLRNYLKRNGLLTLSVMAVITGCVLGFMLRGQTVSTQAKIYFSFPGELLMRLLKMLILPLITSSLMSGLSSMETKSCCRMGVLTVTYYLWTTFIAVVVGIVLVVIIKPGSGTEMESNRLGGGPVMTSADALLDLVRNMIPSNLIEATFQQYKTDLIPVPQTPAKTVKPNFVYIMPDESNPKGQSVLLELTPPPEVVYKPKPGSSQQMNVLGIVIFSATMGLLLGKMGERGLPLVNVCQCINECVMKIINAAVWYFPFGIIFLVAGKILDMNDPSSLGKKLGWYGLTVLAGLFVHGLILLPLFFYILTRKNPFTFIRGLLQAMVIALATSSSSATLPITMKCLLENCNVDRQIARFVLPVGATINMDGTALYEAVAAIFIAQVNDYELDFGQLVTISITATAASIGAAGIPQAGLVTMVIVLTSVGLPPDDITLIVAIDWILDRFRTMINVLGDALAAGIIGHLCRKDFPRDAENANGNPPNSQNLKDMNMSATEVPLLASKDSVYEVFGDTVTERPTVYYNICQV</sequence>
<evidence type="ECO:0000313" key="11">
    <source>
        <dbReference type="RefSeq" id="XP_012678628.1"/>
    </source>
</evidence>
<reference evidence="11 12" key="1">
    <citation type="submission" date="2025-04" db="UniProtKB">
        <authorList>
            <consortium name="RefSeq"/>
        </authorList>
    </citation>
    <scope>IDENTIFICATION</scope>
</reference>
<evidence type="ECO:0000313" key="10">
    <source>
        <dbReference type="Proteomes" id="UP000515152"/>
    </source>
</evidence>
<dbReference type="GO" id="GO:0005313">
    <property type="term" value="F:L-glutamate transmembrane transporter activity"/>
    <property type="evidence" value="ECO:0007669"/>
    <property type="project" value="TreeGrafter"/>
</dbReference>
<evidence type="ECO:0000313" key="13">
    <source>
        <dbReference type="RefSeq" id="XP_042564900.1"/>
    </source>
</evidence>
<dbReference type="GO" id="GO:0015501">
    <property type="term" value="F:glutamate:sodium symporter activity"/>
    <property type="evidence" value="ECO:0007669"/>
    <property type="project" value="TreeGrafter"/>
</dbReference>
<evidence type="ECO:0000256" key="6">
    <source>
        <dbReference type="ARBA" id="ARBA00023136"/>
    </source>
</evidence>
<dbReference type="PRINTS" id="PR00173">
    <property type="entry name" value="EDTRNSPORT"/>
</dbReference>
<evidence type="ECO:0000256" key="1">
    <source>
        <dbReference type="ARBA" id="ARBA00004141"/>
    </source>
</evidence>
<accession>A0A6P8FV63</accession>
<dbReference type="GO" id="GO:0015175">
    <property type="term" value="F:neutral L-amino acid transmembrane transporter activity"/>
    <property type="evidence" value="ECO:0007669"/>
    <property type="project" value="TreeGrafter"/>
</dbReference>
<dbReference type="RefSeq" id="XP_031430594.1">
    <property type="nucleotide sequence ID" value="XM_031574734.2"/>
</dbReference>
<dbReference type="PROSITE" id="PS00714">
    <property type="entry name" value="NA_DICARBOXYL_SYMP_2"/>
    <property type="match status" value="1"/>
</dbReference>
<feature type="transmembrane region" description="Helical" evidence="8">
    <location>
        <begin position="294"/>
        <end position="315"/>
    </location>
</feature>
<dbReference type="PROSITE" id="PS00713">
    <property type="entry name" value="NA_DICARBOXYL_SYMP_1"/>
    <property type="match status" value="1"/>
</dbReference>
<dbReference type="RefSeq" id="XP_012678628.1">
    <property type="nucleotide sequence ID" value="XM_012823174.3"/>
</dbReference>
<keyword evidence="2 8" id="KW-0813">Transport</keyword>
<keyword evidence="10" id="KW-1185">Reference proteome</keyword>
<feature type="transmembrane region" description="Helical" evidence="8">
    <location>
        <begin position="254"/>
        <end position="273"/>
    </location>
</feature>
<dbReference type="CTD" id="570702"/>
<evidence type="ECO:0000256" key="8">
    <source>
        <dbReference type="RuleBase" id="RU361216"/>
    </source>
</evidence>
<keyword evidence="7" id="KW-0325">Glycoprotein</keyword>
<keyword evidence="6 8" id="KW-0472">Membrane</keyword>
<keyword evidence="4 8" id="KW-0769">Symport</keyword>
<gene>
    <name evidence="11 12 13" type="primary">slc1a8a</name>
</gene>
<dbReference type="InterPro" id="IPR001991">
    <property type="entry name" value="Na-dicarboxylate_symporter"/>
</dbReference>
<evidence type="ECO:0000256" key="2">
    <source>
        <dbReference type="ARBA" id="ARBA00022448"/>
    </source>
</evidence>
<feature type="transmembrane region" description="Helical" evidence="8">
    <location>
        <begin position="96"/>
        <end position="116"/>
    </location>
</feature>
<evidence type="ECO:0000256" key="7">
    <source>
        <dbReference type="ARBA" id="ARBA00023180"/>
    </source>
</evidence>
<dbReference type="InterPro" id="IPR050746">
    <property type="entry name" value="DAACS"/>
</dbReference>
<keyword evidence="5 8" id="KW-1133">Transmembrane helix</keyword>
<feature type="compositionally biased region" description="Acidic residues" evidence="9">
    <location>
        <begin position="1"/>
        <end position="14"/>
    </location>
</feature>
<dbReference type="Gene3D" id="1.10.3860.10">
    <property type="entry name" value="Sodium:dicarboxylate symporter"/>
    <property type="match status" value="1"/>
</dbReference>
<evidence type="ECO:0000256" key="9">
    <source>
        <dbReference type="SAM" id="MobiDB-lite"/>
    </source>
</evidence>
<feature type="region of interest" description="Disordered" evidence="9">
    <location>
        <begin position="1"/>
        <end position="29"/>
    </location>
</feature>